<dbReference type="Proteomes" id="UP001597549">
    <property type="component" value="Unassembled WGS sequence"/>
</dbReference>
<dbReference type="RefSeq" id="WP_379804814.1">
    <property type="nucleotide sequence ID" value="NZ_JBHUOL010000010.1"/>
</dbReference>
<evidence type="ECO:0000313" key="2">
    <source>
        <dbReference type="Proteomes" id="UP001597549"/>
    </source>
</evidence>
<keyword evidence="2" id="KW-1185">Reference proteome</keyword>
<comment type="caution">
    <text evidence="1">The sequence shown here is derived from an EMBL/GenBank/DDBJ whole genome shotgun (WGS) entry which is preliminary data.</text>
</comment>
<sequence length="187" mass="21665">MKHLTDSVKKSLETSNWYSAIAISLAIPDICVKITDGTKTTGKKYAKWFDNYVGENYKTNYSSNQLEMTKKYASIEEYERLLKGTRLSGNDCYALRCAFLHEGSGEINSQSAREILDEIKFLEPNYQMNVHGSIINNKLVLHTDEFCLHILQGVENWQKELTEEQKERLYTFLKVKNVFGFINEKIE</sequence>
<protein>
    <submittedName>
        <fullName evidence="1">Uncharacterized protein</fullName>
    </submittedName>
</protein>
<name>A0ABW5Z6L5_9FLAO</name>
<proteinExistence type="predicted"/>
<accession>A0ABW5Z6L5</accession>
<dbReference type="EMBL" id="JBHUOL010000010">
    <property type="protein sequence ID" value="MFD2907936.1"/>
    <property type="molecule type" value="Genomic_DNA"/>
</dbReference>
<reference evidence="2" key="1">
    <citation type="journal article" date="2019" name="Int. J. Syst. Evol. Microbiol.">
        <title>The Global Catalogue of Microorganisms (GCM) 10K type strain sequencing project: providing services to taxonomists for standard genome sequencing and annotation.</title>
        <authorList>
            <consortium name="The Broad Institute Genomics Platform"/>
            <consortium name="The Broad Institute Genome Sequencing Center for Infectious Disease"/>
            <person name="Wu L."/>
            <person name="Ma J."/>
        </authorList>
    </citation>
    <scope>NUCLEOTIDE SEQUENCE [LARGE SCALE GENOMIC DNA]</scope>
    <source>
        <strain evidence="2">KCTC 52644</strain>
    </source>
</reference>
<organism evidence="1 2">
    <name type="scientific">Flavobacterium ardleyense</name>
    <dbReference type="NCBI Taxonomy" id="2038737"/>
    <lineage>
        <taxon>Bacteria</taxon>
        <taxon>Pseudomonadati</taxon>
        <taxon>Bacteroidota</taxon>
        <taxon>Flavobacteriia</taxon>
        <taxon>Flavobacteriales</taxon>
        <taxon>Flavobacteriaceae</taxon>
        <taxon>Flavobacterium</taxon>
    </lineage>
</organism>
<gene>
    <name evidence="1" type="ORF">ACFSX9_04235</name>
</gene>
<evidence type="ECO:0000313" key="1">
    <source>
        <dbReference type="EMBL" id="MFD2907936.1"/>
    </source>
</evidence>